<evidence type="ECO:0000313" key="1">
    <source>
        <dbReference type="EnsemblPlants" id="OBART07G18240.1"/>
    </source>
</evidence>
<evidence type="ECO:0000313" key="2">
    <source>
        <dbReference type="Proteomes" id="UP000026960"/>
    </source>
</evidence>
<dbReference type="Proteomes" id="UP000026960">
    <property type="component" value="Chromosome 7"/>
</dbReference>
<accession>A0A0D3GS95</accession>
<name>A0A0D3GS95_9ORYZ</name>
<sequence>MDSPLPALTDELLEEIFFRIGSPADLARASSAYVSFRRLIAGRHFLRCYHSVYHPPLLLGFVHLGGFEPAQPPHPSAPVARALAAAADFPTTPKPAPHRSEAHVFKIVRFWKYISVFELDFKLVCFWNYKRSRIRKSLLKNSTC</sequence>
<evidence type="ECO:0008006" key="3">
    <source>
        <dbReference type="Google" id="ProtNLM"/>
    </source>
</evidence>
<proteinExistence type="predicted"/>
<dbReference type="InterPro" id="IPR036047">
    <property type="entry name" value="F-box-like_dom_sf"/>
</dbReference>
<dbReference type="SUPFAM" id="SSF81383">
    <property type="entry name" value="F-box domain"/>
    <property type="match status" value="1"/>
</dbReference>
<protein>
    <recommendedName>
        <fullName evidence="3">F-box domain-containing protein</fullName>
    </recommendedName>
</protein>
<organism evidence="1">
    <name type="scientific">Oryza barthii</name>
    <dbReference type="NCBI Taxonomy" id="65489"/>
    <lineage>
        <taxon>Eukaryota</taxon>
        <taxon>Viridiplantae</taxon>
        <taxon>Streptophyta</taxon>
        <taxon>Embryophyta</taxon>
        <taxon>Tracheophyta</taxon>
        <taxon>Spermatophyta</taxon>
        <taxon>Magnoliopsida</taxon>
        <taxon>Liliopsida</taxon>
        <taxon>Poales</taxon>
        <taxon>Poaceae</taxon>
        <taxon>BOP clade</taxon>
        <taxon>Oryzoideae</taxon>
        <taxon>Oryzeae</taxon>
        <taxon>Oryzinae</taxon>
        <taxon>Oryza</taxon>
    </lineage>
</organism>
<dbReference type="HOGENOM" id="CLU_1799417_0_0_1"/>
<dbReference type="Gramene" id="OBART07G18240.1">
    <property type="protein sequence ID" value="OBART07G18240.1"/>
    <property type="gene ID" value="OBART07G18240"/>
</dbReference>
<dbReference type="AlphaFoldDB" id="A0A0D3GS95"/>
<dbReference type="PaxDb" id="65489-OBART07G18240.1"/>
<reference evidence="1" key="1">
    <citation type="journal article" date="2009" name="Rice">
        <title>De Novo Next Generation Sequencing of Plant Genomes.</title>
        <authorList>
            <person name="Rounsley S."/>
            <person name="Marri P.R."/>
            <person name="Yu Y."/>
            <person name="He R."/>
            <person name="Sisneros N."/>
            <person name="Goicoechea J.L."/>
            <person name="Lee S.J."/>
            <person name="Angelova A."/>
            <person name="Kudrna D."/>
            <person name="Luo M."/>
            <person name="Affourtit J."/>
            <person name="Desany B."/>
            <person name="Knight J."/>
            <person name="Niazi F."/>
            <person name="Egholm M."/>
            <person name="Wing R.A."/>
        </authorList>
    </citation>
    <scope>NUCLEOTIDE SEQUENCE [LARGE SCALE GENOMIC DNA]</scope>
    <source>
        <strain evidence="1">cv. IRGC 105608</strain>
    </source>
</reference>
<reference evidence="1" key="2">
    <citation type="submission" date="2015-03" db="UniProtKB">
        <authorList>
            <consortium name="EnsemblPlants"/>
        </authorList>
    </citation>
    <scope>IDENTIFICATION</scope>
</reference>
<dbReference type="PANTHER" id="PTHR31264">
    <property type="entry name" value="OS07G0554500 PROTEIN-RELATED"/>
    <property type="match status" value="1"/>
</dbReference>
<dbReference type="EnsemblPlants" id="OBART07G18240.1">
    <property type="protein sequence ID" value="OBART07G18240.1"/>
    <property type="gene ID" value="OBART07G18240"/>
</dbReference>
<keyword evidence="2" id="KW-1185">Reference proteome</keyword>